<organism evidence="1 2">
    <name type="scientific">Cricetulus griseus</name>
    <name type="common">Chinese hamster</name>
    <name type="synonym">Cricetulus barabensis griseus</name>
    <dbReference type="NCBI Taxonomy" id="10029"/>
    <lineage>
        <taxon>Eukaryota</taxon>
        <taxon>Metazoa</taxon>
        <taxon>Chordata</taxon>
        <taxon>Craniata</taxon>
        <taxon>Vertebrata</taxon>
        <taxon>Euteleostomi</taxon>
        <taxon>Mammalia</taxon>
        <taxon>Eutheria</taxon>
        <taxon>Euarchontoglires</taxon>
        <taxon>Glires</taxon>
        <taxon>Rodentia</taxon>
        <taxon>Myomorpha</taxon>
        <taxon>Muroidea</taxon>
        <taxon>Cricetidae</taxon>
        <taxon>Cricetinae</taxon>
        <taxon>Cricetulus</taxon>
    </lineage>
</organism>
<protein>
    <submittedName>
        <fullName evidence="1">Uncharacterized protein</fullName>
    </submittedName>
</protein>
<evidence type="ECO:0000313" key="1">
    <source>
        <dbReference type="EMBL" id="EGW10769.1"/>
    </source>
</evidence>
<dbReference type="Proteomes" id="UP000001075">
    <property type="component" value="Unassembled WGS sequence"/>
</dbReference>
<dbReference type="EMBL" id="JH001066">
    <property type="protein sequence ID" value="EGW10769.1"/>
    <property type="molecule type" value="Genomic_DNA"/>
</dbReference>
<proteinExistence type="predicted"/>
<reference evidence="2" key="1">
    <citation type="journal article" date="2011" name="Nat. Biotechnol.">
        <title>The genomic sequence of the Chinese hamster ovary (CHO)-K1 cell line.</title>
        <authorList>
            <person name="Xu X."/>
            <person name="Nagarajan H."/>
            <person name="Lewis N.E."/>
            <person name="Pan S."/>
            <person name="Cai Z."/>
            <person name="Liu X."/>
            <person name="Chen W."/>
            <person name="Xie M."/>
            <person name="Wang W."/>
            <person name="Hammond S."/>
            <person name="Andersen M.R."/>
            <person name="Neff N."/>
            <person name="Passarelli B."/>
            <person name="Koh W."/>
            <person name="Fan H.C."/>
            <person name="Wang J."/>
            <person name="Gui Y."/>
            <person name="Lee K.H."/>
            <person name="Betenbaugh M.J."/>
            <person name="Quake S.R."/>
            <person name="Famili I."/>
            <person name="Palsson B.O."/>
            <person name="Wang J."/>
        </authorList>
    </citation>
    <scope>NUCLEOTIDE SEQUENCE [LARGE SCALE GENOMIC DNA]</scope>
    <source>
        <strain evidence="2">CHO K1 cell line</strain>
    </source>
</reference>
<dbReference type="InParanoid" id="G3I1D3"/>
<dbReference type="AlphaFoldDB" id="G3I1D3"/>
<gene>
    <name evidence="1" type="ORF">I79_017186</name>
</gene>
<name>G3I1D3_CRIGR</name>
<evidence type="ECO:0000313" key="2">
    <source>
        <dbReference type="Proteomes" id="UP000001075"/>
    </source>
</evidence>
<accession>G3I1D3</accession>
<sequence>MEPPIHELNLRSTVVLFAISFNRMLCNRRSIRILGQPQQPTWGFSAEKLPGPC</sequence>